<comment type="caution">
    <text evidence="1">The sequence shown here is derived from an EMBL/GenBank/DDBJ whole genome shotgun (WGS) entry which is preliminary data.</text>
</comment>
<gene>
    <name evidence="1" type="ORF">FWILDA_LOCUS7703</name>
</gene>
<accession>A0A9W4SPA9</accession>
<dbReference type="Proteomes" id="UP001153678">
    <property type="component" value="Unassembled WGS sequence"/>
</dbReference>
<keyword evidence="2" id="KW-1185">Reference proteome</keyword>
<dbReference type="EMBL" id="CAMKVN010001538">
    <property type="protein sequence ID" value="CAI2176679.1"/>
    <property type="molecule type" value="Genomic_DNA"/>
</dbReference>
<name>A0A9W4SPA9_9GLOM</name>
<evidence type="ECO:0000313" key="1">
    <source>
        <dbReference type="EMBL" id="CAI2176679.1"/>
    </source>
</evidence>
<sequence length="69" mass="7728">MLSPNKFLLCRDCFASHYPEESNRAIVIVQFPPSDNQSKCALYFINTSGLPALSYATTGDSKRQTNKIK</sequence>
<evidence type="ECO:0000313" key="2">
    <source>
        <dbReference type="Proteomes" id="UP001153678"/>
    </source>
</evidence>
<protein>
    <submittedName>
        <fullName evidence="1">15174_t:CDS:1</fullName>
    </submittedName>
</protein>
<organism evidence="1 2">
    <name type="scientific">Funneliformis geosporum</name>
    <dbReference type="NCBI Taxonomy" id="1117311"/>
    <lineage>
        <taxon>Eukaryota</taxon>
        <taxon>Fungi</taxon>
        <taxon>Fungi incertae sedis</taxon>
        <taxon>Mucoromycota</taxon>
        <taxon>Glomeromycotina</taxon>
        <taxon>Glomeromycetes</taxon>
        <taxon>Glomerales</taxon>
        <taxon>Glomeraceae</taxon>
        <taxon>Funneliformis</taxon>
    </lineage>
</organism>
<dbReference type="AlphaFoldDB" id="A0A9W4SPA9"/>
<reference evidence="1" key="1">
    <citation type="submission" date="2022-08" db="EMBL/GenBank/DDBJ databases">
        <authorList>
            <person name="Kallberg Y."/>
            <person name="Tangrot J."/>
            <person name="Rosling A."/>
        </authorList>
    </citation>
    <scope>NUCLEOTIDE SEQUENCE</scope>
    <source>
        <strain evidence="1">Wild A</strain>
    </source>
</reference>
<proteinExistence type="predicted"/>